<evidence type="ECO:0000256" key="1">
    <source>
        <dbReference type="ARBA" id="ARBA00022729"/>
    </source>
</evidence>
<sequence length="467" mass="53333">MLEHIHIYYTNDFHSHFSQWSRVANFLKVKKIKHQIDGESHYLIDIGDHMDRVHPITEATMGKANVELLNDLAYDVVTFGNNEGITLARDDFFDLYKEAEFDVVCANLHSNDGPEPDWLKRYTTFQSVGGVKIGMIGLTVPFNDFYHLLDLHVESPFATLEKYIKKVKQEVDCIILLSHLGISVDRKIAKQFPEIDVIIGGHTHHLFKSGELVHETLITAAGKNCYYVGEVHLTWDHQIDELSHKEAFATDVSHIPKDLATEEKLHQLDVKARNILEKDIVYLKEPLEVRWFRETKIMQQLTNTVKEWTNADGAMLNAGLLLEDFHSGYITYGDIHRICPHPINPCVVSIYGSELIKVIHKTLSRSFTEMKLKGFGFRGEVLGKMIYSDIAFSSIEDEMEGFIISDVTIGGRKVQENMTYNIATADSFTFGALLPEISQAKQKTYFLPEFLRDILLETLVTYYGADD</sequence>
<name>A0A511UT83_9BACI</name>
<keyword evidence="6" id="KW-1185">Reference proteome</keyword>
<dbReference type="InterPro" id="IPR029052">
    <property type="entry name" value="Metallo-depent_PP-like"/>
</dbReference>
<dbReference type="SUPFAM" id="SSF55816">
    <property type="entry name" value="5'-nucleotidase (syn. UDP-sugar hydrolase), C-terminal domain"/>
    <property type="match status" value="1"/>
</dbReference>
<dbReference type="PANTHER" id="PTHR11575:SF24">
    <property type="entry name" value="5'-NUCLEOTIDASE"/>
    <property type="match status" value="1"/>
</dbReference>
<keyword evidence="1" id="KW-0732">Signal</keyword>
<evidence type="ECO:0000256" key="2">
    <source>
        <dbReference type="RuleBase" id="RU362119"/>
    </source>
</evidence>
<evidence type="ECO:0000313" key="6">
    <source>
        <dbReference type="Proteomes" id="UP000321491"/>
    </source>
</evidence>
<dbReference type="RefSeq" id="WP_146934112.1">
    <property type="nucleotide sequence ID" value="NZ_BJXW01000001.1"/>
</dbReference>
<dbReference type="GO" id="GO:0009166">
    <property type="term" value="P:nucleotide catabolic process"/>
    <property type="evidence" value="ECO:0007669"/>
    <property type="project" value="InterPro"/>
</dbReference>
<dbReference type="EMBL" id="BJXW01000001">
    <property type="protein sequence ID" value="GEN29794.1"/>
    <property type="molecule type" value="Genomic_DNA"/>
</dbReference>
<dbReference type="AlphaFoldDB" id="A0A511UT83"/>
<keyword evidence="2" id="KW-0378">Hydrolase</keyword>
<protein>
    <submittedName>
        <fullName evidence="5">Bifunctional metallophosphatase/5'-nucleotidase</fullName>
    </submittedName>
</protein>
<dbReference type="InterPro" id="IPR006179">
    <property type="entry name" value="5_nucleotidase/apyrase"/>
</dbReference>
<dbReference type="PRINTS" id="PR01607">
    <property type="entry name" value="APYRASEFAMLY"/>
</dbReference>
<evidence type="ECO:0000259" key="4">
    <source>
        <dbReference type="Pfam" id="PF02872"/>
    </source>
</evidence>
<gene>
    <name evidence="5" type="ORF">CQU01_00320</name>
</gene>
<feature type="domain" description="5'-Nucleotidase C-terminal" evidence="4">
    <location>
        <begin position="290"/>
        <end position="426"/>
    </location>
</feature>
<organism evidence="5 6">
    <name type="scientific">Cerasibacillus quisquiliarum</name>
    <dbReference type="NCBI Taxonomy" id="227865"/>
    <lineage>
        <taxon>Bacteria</taxon>
        <taxon>Bacillati</taxon>
        <taxon>Bacillota</taxon>
        <taxon>Bacilli</taxon>
        <taxon>Bacillales</taxon>
        <taxon>Bacillaceae</taxon>
        <taxon>Cerasibacillus</taxon>
    </lineage>
</organism>
<dbReference type="OrthoDB" id="9793179at2"/>
<evidence type="ECO:0000259" key="3">
    <source>
        <dbReference type="Pfam" id="PF00149"/>
    </source>
</evidence>
<dbReference type="PIRSF" id="PIRSF036361">
    <property type="entry name" value="YunD"/>
    <property type="match status" value="1"/>
</dbReference>
<dbReference type="CDD" id="cd00845">
    <property type="entry name" value="MPP_UshA_N_like"/>
    <property type="match status" value="1"/>
</dbReference>
<dbReference type="InterPro" id="IPR004843">
    <property type="entry name" value="Calcineurin-like_PHP"/>
</dbReference>
<reference evidence="5 6" key="1">
    <citation type="submission" date="2019-07" db="EMBL/GenBank/DDBJ databases">
        <title>Whole genome shotgun sequence of Cerasibacillus quisquiliarum NBRC 102429.</title>
        <authorList>
            <person name="Hosoyama A."/>
            <person name="Uohara A."/>
            <person name="Ohji S."/>
            <person name="Ichikawa N."/>
        </authorList>
    </citation>
    <scope>NUCLEOTIDE SEQUENCE [LARGE SCALE GENOMIC DNA]</scope>
    <source>
        <strain evidence="5 6">NBRC 102429</strain>
    </source>
</reference>
<dbReference type="Proteomes" id="UP000321491">
    <property type="component" value="Unassembled WGS sequence"/>
</dbReference>
<dbReference type="GO" id="GO:0016787">
    <property type="term" value="F:hydrolase activity"/>
    <property type="evidence" value="ECO:0007669"/>
    <property type="project" value="UniProtKB-KW"/>
</dbReference>
<evidence type="ECO:0000313" key="5">
    <source>
        <dbReference type="EMBL" id="GEN29794.1"/>
    </source>
</evidence>
<dbReference type="Gene3D" id="3.90.780.10">
    <property type="entry name" value="5'-Nucleotidase, C-terminal domain"/>
    <property type="match status" value="1"/>
</dbReference>
<dbReference type="Gene3D" id="3.60.21.10">
    <property type="match status" value="1"/>
</dbReference>
<comment type="caution">
    <text evidence="5">The sequence shown here is derived from an EMBL/GenBank/DDBJ whole genome shotgun (WGS) entry which is preliminary data.</text>
</comment>
<dbReference type="GO" id="GO:0000166">
    <property type="term" value="F:nucleotide binding"/>
    <property type="evidence" value="ECO:0007669"/>
    <property type="project" value="UniProtKB-KW"/>
</dbReference>
<proteinExistence type="inferred from homology"/>
<dbReference type="InterPro" id="IPR008334">
    <property type="entry name" value="5'-Nucleotdase_C"/>
</dbReference>
<feature type="domain" description="Calcineurin-like phosphoesterase" evidence="3">
    <location>
        <begin position="6"/>
        <end position="205"/>
    </location>
</feature>
<keyword evidence="2" id="KW-0547">Nucleotide-binding</keyword>
<dbReference type="InterPro" id="IPR036907">
    <property type="entry name" value="5'-Nucleotdase_C_sf"/>
</dbReference>
<dbReference type="PANTHER" id="PTHR11575">
    <property type="entry name" value="5'-NUCLEOTIDASE-RELATED"/>
    <property type="match status" value="1"/>
</dbReference>
<dbReference type="SUPFAM" id="SSF56300">
    <property type="entry name" value="Metallo-dependent phosphatases"/>
    <property type="match status" value="1"/>
</dbReference>
<accession>A0A511UT83</accession>
<dbReference type="Pfam" id="PF02872">
    <property type="entry name" value="5_nucleotid_C"/>
    <property type="match status" value="1"/>
</dbReference>
<dbReference type="Pfam" id="PF00149">
    <property type="entry name" value="Metallophos"/>
    <property type="match status" value="1"/>
</dbReference>
<dbReference type="InterPro" id="IPR011240">
    <property type="entry name" value="Pesterase_YunD"/>
</dbReference>
<comment type="similarity">
    <text evidence="2">Belongs to the 5'-nucleotidase family.</text>
</comment>